<protein>
    <submittedName>
        <fullName evidence="1">G-protein-signaling modulator 1</fullName>
    </submittedName>
</protein>
<comment type="caution">
    <text evidence="1">The sequence shown here is derived from an EMBL/GenBank/DDBJ whole genome shotgun (WGS) entry which is preliminary data.</text>
</comment>
<sequence>MSIVKRHATLATVANALNFSAIQCDDLFHLKRPEMPQNYAPIKRTEDRVKGGSNIDEACGQRLAQTLLGKRRRQFKVSPFELCLTNQMLRGHMRMRTKFSSMICSAANGTPAQVTATPLQRGWEDPSVLEAMSVLDFDEGLNLASWASEFWQSLYREEADKALATASKALQQARDASARAIAHNGIARAHLLAREFLKAEEAAKQGVEAARGAKDSSDVLAHCVAAKAFLAHFRLDDAFQAAEAAVSLAQQKGKSIQAAALTARAQVCLARDKKQEASKVARQAAALFRECGEKGGEAMALEVLVRACLVSKKGNEALRAANEVLALCQDGADAESRSLLLVAKTKQALGDAQEAQEAAQKAVALFEKTDNRQMQGITLKQLAEICFAGGDSIDGWQYTKEALECFREVGHKSGEATTLCQIAAAHVDNGSCEEALRIAEEAVTLCRDNNFRTQLGTTLSVMASAHVAQLPTARSDQQEQQINWKARLAGKEALGIQQSVGDRVGEAQTLKSLASAFLNYGNVAEARAKAKLAVDIGKEIGNKQIEGENLLLVAQSKLHENKEEGARLARLSEKLLREAGASSAARSAGDVYDFIRDYGVQRKETKKDRPKQEADIKTDITIDIEEGKHRLGYFHGFTARAVRPRA</sequence>
<dbReference type="AlphaFoldDB" id="A0A1Q9CTY5"/>
<dbReference type="OMA" id="DSIDGWQ"/>
<dbReference type="Gene3D" id="1.25.40.10">
    <property type="entry name" value="Tetratricopeptide repeat domain"/>
    <property type="match status" value="3"/>
</dbReference>
<dbReference type="InterPro" id="IPR011990">
    <property type="entry name" value="TPR-like_helical_dom_sf"/>
</dbReference>
<keyword evidence="2" id="KW-1185">Reference proteome</keyword>
<name>A0A1Q9CTY5_SYMMI</name>
<proteinExistence type="predicted"/>
<dbReference type="Proteomes" id="UP000186817">
    <property type="component" value="Unassembled WGS sequence"/>
</dbReference>
<gene>
    <name evidence="1" type="primary">GPSM1</name>
    <name evidence="1" type="ORF">AK812_SmicGene32494</name>
</gene>
<dbReference type="EMBL" id="LSRX01000918">
    <property type="protein sequence ID" value="OLP86390.1"/>
    <property type="molecule type" value="Genomic_DNA"/>
</dbReference>
<dbReference type="SMART" id="SM00028">
    <property type="entry name" value="TPR"/>
    <property type="match status" value="6"/>
</dbReference>
<reference evidence="1 2" key="1">
    <citation type="submission" date="2016-02" db="EMBL/GenBank/DDBJ databases">
        <title>Genome analysis of coral dinoflagellate symbionts highlights evolutionary adaptations to a symbiotic lifestyle.</title>
        <authorList>
            <person name="Aranda M."/>
            <person name="Li Y."/>
            <person name="Liew Y.J."/>
            <person name="Baumgarten S."/>
            <person name="Simakov O."/>
            <person name="Wilson M."/>
            <person name="Piel J."/>
            <person name="Ashoor H."/>
            <person name="Bougouffa S."/>
            <person name="Bajic V.B."/>
            <person name="Ryu T."/>
            <person name="Ravasi T."/>
            <person name="Bayer T."/>
            <person name="Micklem G."/>
            <person name="Kim H."/>
            <person name="Bhak J."/>
            <person name="Lajeunesse T.C."/>
            <person name="Voolstra C.R."/>
        </authorList>
    </citation>
    <scope>NUCLEOTIDE SEQUENCE [LARGE SCALE GENOMIC DNA]</scope>
    <source>
        <strain evidence="1 2">CCMP2467</strain>
    </source>
</reference>
<dbReference type="PANTHER" id="PTHR10098">
    <property type="entry name" value="RAPSYN-RELATED"/>
    <property type="match status" value="1"/>
</dbReference>
<dbReference type="InterPro" id="IPR019734">
    <property type="entry name" value="TPR_rpt"/>
</dbReference>
<accession>A0A1Q9CTY5</accession>
<dbReference type="OrthoDB" id="431454at2759"/>
<dbReference type="PANTHER" id="PTHR10098:SF108">
    <property type="entry name" value="TETRATRICOPEPTIDE REPEAT PROTEIN 28"/>
    <property type="match status" value="1"/>
</dbReference>
<evidence type="ECO:0000313" key="1">
    <source>
        <dbReference type="EMBL" id="OLP86390.1"/>
    </source>
</evidence>
<organism evidence="1 2">
    <name type="scientific">Symbiodinium microadriaticum</name>
    <name type="common">Dinoflagellate</name>
    <name type="synonym">Zooxanthella microadriatica</name>
    <dbReference type="NCBI Taxonomy" id="2951"/>
    <lineage>
        <taxon>Eukaryota</taxon>
        <taxon>Sar</taxon>
        <taxon>Alveolata</taxon>
        <taxon>Dinophyceae</taxon>
        <taxon>Suessiales</taxon>
        <taxon>Symbiodiniaceae</taxon>
        <taxon>Symbiodinium</taxon>
    </lineage>
</organism>
<dbReference type="SUPFAM" id="SSF48452">
    <property type="entry name" value="TPR-like"/>
    <property type="match status" value="2"/>
</dbReference>
<evidence type="ECO:0000313" key="2">
    <source>
        <dbReference type="Proteomes" id="UP000186817"/>
    </source>
</evidence>